<keyword evidence="1" id="KW-1133">Transmembrane helix</keyword>
<evidence type="ECO:0008006" key="4">
    <source>
        <dbReference type="Google" id="ProtNLM"/>
    </source>
</evidence>
<sequence>MGLSLIEVMIAMTLGLLILAGASSIFISSKQGFRVQDSAGRMQENTRYAMNHLSQILRSADFWSGVEPELIAIGPHAINGPSAAKTCNSDWIANVRDGLHGYEGAATPPIDCVSANDYVANSDMVAIRNVDPKTFTAPEDVALATNAKRHYVRTRVGANGYLYQGEMHSDADSHIPSGDGVFNYEYDFQLLFLRPCSVKAGNACSKSDDNGKPVPTLVSLQLQTDGGVSQVALVDNVEQMQFEYGIDSDNDLVVDSYQKASAISDWRKVISIRAGIIVRGDALDHFTDTKTYFMPSGFCYGPKSSKCAAKYTGYERYQRRLVVKDILIRNRIRQ</sequence>
<dbReference type="Pfam" id="PF16074">
    <property type="entry name" value="PilW"/>
    <property type="match status" value="1"/>
</dbReference>
<proteinExistence type="predicted"/>
<dbReference type="GO" id="GO:0043683">
    <property type="term" value="P:type IV pilus assembly"/>
    <property type="evidence" value="ECO:0007669"/>
    <property type="project" value="InterPro"/>
</dbReference>
<dbReference type="InterPro" id="IPR032092">
    <property type="entry name" value="PilW"/>
</dbReference>
<accession>A0A2T5ML01</accession>
<comment type="caution">
    <text evidence="2">The sequence shown here is derived from an EMBL/GenBank/DDBJ whole genome shotgun (WGS) entry which is preliminary data.</text>
</comment>
<evidence type="ECO:0000313" key="2">
    <source>
        <dbReference type="EMBL" id="PTU33250.1"/>
    </source>
</evidence>
<organism evidence="2 3">
    <name type="scientific">Stenotrophobium rhamnosiphilum</name>
    <dbReference type="NCBI Taxonomy" id="2029166"/>
    <lineage>
        <taxon>Bacteria</taxon>
        <taxon>Pseudomonadati</taxon>
        <taxon>Pseudomonadota</taxon>
        <taxon>Gammaproteobacteria</taxon>
        <taxon>Nevskiales</taxon>
        <taxon>Nevskiaceae</taxon>
        <taxon>Stenotrophobium</taxon>
    </lineage>
</organism>
<feature type="transmembrane region" description="Helical" evidence="1">
    <location>
        <begin position="6"/>
        <end position="27"/>
    </location>
</feature>
<name>A0A2T5ML01_9GAMM</name>
<keyword evidence="1" id="KW-0472">Membrane</keyword>
<evidence type="ECO:0000256" key="1">
    <source>
        <dbReference type="SAM" id="Phobius"/>
    </source>
</evidence>
<dbReference type="RefSeq" id="WP_107938957.1">
    <property type="nucleotide sequence ID" value="NZ_QANS01000001.1"/>
</dbReference>
<dbReference type="Proteomes" id="UP000244248">
    <property type="component" value="Unassembled WGS sequence"/>
</dbReference>
<gene>
    <name evidence="2" type="ORF">CJD38_03865</name>
</gene>
<protein>
    <recommendedName>
        <fullName evidence="4">Pilus assembly protein PilW</fullName>
    </recommendedName>
</protein>
<dbReference type="AlphaFoldDB" id="A0A2T5ML01"/>
<evidence type="ECO:0000313" key="3">
    <source>
        <dbReference type="Proteomes" id="UP000244248"/>
    </source>
</evidence>
<keyword evidence="1" id="KW-0812">Transmembrane</keyword>
<dbReference type="EMBL" id="QANS01000001">
    <property type="protein sequence ID" value="PTU33250.1"/>
    <property type="molecule type" value="Genomic_DNA"/>
</dbReference>
<reference evidence="2 3" key="1">
    <citation type="submission" date="2018-04" db="EMBL/GenBank/DDBJ databases">
        <title>Novel species isolated from glacier.</title>
        <authorList>
            <person name="Liu Q."/>
            <person name="Xin Y.-H."/>
        </authorList>
    </citation>
    <scope>NUCLEOTIDE SEQUENCE [LARGE SCALE GENOMIC DNA]</scope>
    <source>
        <strain evidence="2 3">GT1R17</strain>
    </source>
</reference>
<keyword evidence="3" id="KW-1185">Reference proteome</keyword>